<dbReference type="InterPro" id="IPR000850">
    <property type="entry name" value="Adenylat/UMP-CMP_kin"/>
</dbReference>
<proteinExistence type="inferred from homology"/>
<organism evidence="8 9">
    <name type="scientific">Edaphochlamys debaryana</name>
    <dbReference type="NCBI Taxonomy" id="47281"/>
    <lineage>
        <taxon>Eukaryota</taxon>
        <taxon>Viridiplantae</taxon>
        <taxon>Chlorophyta</taxon>
        <taxon>core chlorophytes</taxon>
        <taxon>Chlorophyceae</taxon>
        <taxon>CS clade</taxon>
        <taxon>Chlamydomonadales</taxon>
        <taxon>Chlamydomonadales incertae sedis</taxon>
        <taxon>Edaphochlamys</taxon>
    </lineage>
</organism>
<feature type="region of interest" description="Disordered" evidence="7">
    <location>
        <begin position="166"/>
        <end position="201"/>
    </location>
</feature>
<evidence type="ECO:0000256" key="6">
    <source>
        <dbReference type="SAM" id="Coils"/>
    </source>
</evidence>
<evidence type="ECO:0000256" key="2">
    <source>
        <dbReference type="ARBA" id="ARBA00012955"/>
    </source>
</evidence>
<evidence type="ECO:0000256" key="5">
    <source>
        <dbReference type="ARBA" id="ARBA00022777"/>
    </source>
</evidence>
<dbReference type="EMBL" id="JAEHOE010000176">
    <property type="protein sequence ID" value="KAG2483448.1"/>
    <property type="molecule type" value="Genomic_DNA"/>
</dbReference>
<dbReference type="PANTHER" id="PTHR23359">
    <property type="entry name" value="NUCLEOTIDE KINASE"/>
    <property type="match status" value="1"/>
</dbReference>
<evidence type="ECO:0000313" key="9">
    <source>
        <dbReference type="Proteomes" id="UP000612055"/>
    </source>
</evidence>
<dbReference type="SUPFAM" id="SSF52540">
    <property type="entry name" value="P-loop containing nucleoside triphosphate hydrolases"/>
    <property type="match status" value="1"/>
</dbReference>
<feature type="compositionally biased region" description="Pro residues" evidence="7">
    <location>
        <begin position="395"/>
        <end position="408"/>
    </location>
</feature>
<dbReference type="Gene3D" id="3.40.50.720">
    <property type="entry name" value="NAD(P)-binding Rossmann-like Domain"/>
    <property type="match status" value="1"/>
</dbReference>
<dbReference type="Proteomes" id="UP000612055">
    <property type="component" value="Unassembled WGS sequence"/>
</dbReference>
<dbReference type="GO" id="GO:0005524">
    <property type="term" value="F:ATP binding"/>
    <property type="evidence" value="ECO:0007669"/>
    <property type="project" value="InterPro"/>
</dbReference>
<feature type="region of interest" description="Disordered" evidence="7">
    <location>
        <begin position="1199"/>
        <end position="1245"/>
    </location>
</feature>
<feature type="compositionally biased region" description="Pro residues" evidence="7">
    <location>
        <begin position="323"/>
        <end position="333"/>
    </location>
</feature>
<feature type="compositionally biased region" description="Gly residues" evidence="7">
    <location>
        <begin position="415"/>
        <end position="426"/>
    </location>
</feature>
<evidence type="ECO:0000256" key="7">
    <source>
        <dbReference type="SAM" id="MobiDB-lite"/>
    </source>
</evidence>
<feature type="compositionally biased region" description="Pro residues" evidence="7">
    <location>
        <begin position="516"/>
        <end position="541"/>
    </location>
</feature>
<evidence type="ECO:0000313" key="8">
    <source>
        <dbReference type="EMBL" id="KAG2483448.1"/>
    </source>
</evidence>
<dbReference type="GO" id="GO:0004017">
    <property type="term" value="F:AMP kinase activity"/>
    <property type="evidence" value="ECO:0007669"/>
    <property type="project" value="UniProtKB-EC"/>
</dbReference>
<keyword evidence="5" id="KW-0418">Kinase</keyword>
<feature type="region of interest" description="Disordered" evidence="7">
    <location>
        <begin position="323"/>
        <end position="455"/>
    </location>
</feature>
<evidence type="ECO:0000256" key="3">
    <source>
        <dbReference type="ARBA" id="ARBA00022679"/>
    </source>
</evidence>
<feature type="compositionally biased region" description="Low complexity" evidence="7">
    <location>
        <begin position="427"/>
        <end position="445"/>
    </location>
</feature>
<dbReference type="InterPro" id="IPR027417">
    <property type="entry name" value="P-loop_NTPase"/>
</dbReference>
<feature type="compositionally biased region" description="Gly residues" evidence="7">
    <location>
        <begin position="169"/>
        <end position="182"/>
    </location>
</feature>
<name>A0A836BQC0_9CHLO</name>
<keyword evidence="9" id="KW-1185">Reference proteome</keyword>
<accession>A0A836BQC0</accession>
<evidence type="ECO:0000256" key="1">
    <source>
        <dbReference type="ARBA" id="ARBA00007220"/>
    </source>
</evidence>
<dbReference type="InterPro" id="IPR033690">
    <property type="entry name" value="Adenylat_kinase_CS"/>
</dbReference>
<feature type="compositionally biased region" description="Pro residues" evidence="7">
    <location>
        <begin position="349"/>
        <end position="365"/>
    </location>
</feature>
<feature type="compositionally biased region" description="Low complexity" evidence="7">
    <location>
        <begin position="366"/>
        <end position="376"/>
    </location>
</feature>
<evidence type="ECO:0000256" key="4">
    <source>
        <dbReference type="ARBA" id="ARBA00022741"/>
    </source>
</evidence>
<feature type="coiled-coil region" evidence="6">
    <location>
        <begin position="907"/>
        <end position="959"/>
    </location>
</feature>
<dbReference type="Gene3D" id="3.40.50.300">
    <property type="entry name" value="P-loop containing nucleotide triphosphate hydrolases"/>
    <property type="match status" value="1"/>
</dbReference>
<dbReference type="SUPFAM" id="SSF51735">
    <property type="entry name" value="NAD(P)-binding Rossmann-fold domains"/>
    <property type="match status" value="1"/>
</dbReference>
<feature type="compositionally biased region" description="Low complexity" evidence="7">
    <location>
        <begin position="766"/>
        <end position="777"/>
    </location>
</feature>
<keyword evidence="3" id="KW-0808">Transferase</keyword>
<feature type="region of interest" description="Disordered" evidence="7">
    <location>
        <begin position="846"/>
        <end position="889"/>
    </location>
</feature>
<feature type="region of interest" description="Disordered" evidence="7">
    <location>
        <begin position="766"/>
        <end position="788"/>
    </location>
</feature>
<dbReference type="PROSITE" id="PS00113">
    <property type="entry name" value="ADENYLATE_KINASE"/>
    <property type="match status" value="1"/>
</dbReference>
<feature type="compositionally biased region" description="Low complexity" evidence="7">
    <location>
        <begin position="334"/>
        <end position="348"/>
    </location>
</feature>
<protein>
    <recommendedName>
        <fullName evidence="2">adenylate kinase</fullName>
        <ecNumber evidence="2">2.7.4.3</ecNumber>
    </recommendedName>
</protein>
<feature type="region of interest" description="Disordered" evidence="7">
    <location>
        <begin position="274"/>
        <end position="294"/>
    </location>
</feature>
<feature type="region of interest" description="Disordered" evidence="7">
    <location>
        <begin position="510"/>
        <end position="543"/>
    </location>
</feature>
<comment type="similarity">
    <text evidence="1">Belongs to the adenylate kinase family.</text>
</comment>
<keyword evidence="6" id="KW-0175">Coiled coil</keyword>
<dbReference type="EC" id="2.7.4.3" evidence="2"/>
<sequence length="1322" mass="132385">MHGKKVFVYPCNSYVGNAVAQSFAAAGLAVSGVSTGDKPVPPSVTTSHAVNAPGAAAAHKQLLLTADVVVYDMFGNEKATRDAVVQLAQQPFGGREVLFVAVSSPLVWAATRPTPDSLFNTMDIGENTEDGAEAGGQGFGGLGGFGAGGLGFGGFAAAADEAPWAAGYGDEGTGGGEMGEAGGDGEEGGPSREPSQGDRLRSVAPTFSAPEDVARRTPAVTARATLATEHIVMRAGRRGRLRTAVVCPGLLYGEGEDDNVLFSAFKAAWELQCTSPPPQDASTPSPEAPAPPKLTVYGRGTNVLPTLHVADLASYILHLSGLAPPPPPPPPPATLTMTGTLPPGTAPGTAPPGTAPPGTAPPGTAPPGSAAPTHTGSLPTPPMLGSSAPSAAHMTPPPPSLLPVPLMTPPSAAGTGTGTAPGGGRATAGTLATAPGTAAAGAPPGSALPPPPSGGYFLVTDGSRCSQEQLLGAIAAAMGLGASEAVLDRVPEAEYHLRPTPPPERLLLDFSFTTTPIPPPPPPPPPGPPGAPAPPGAPPPASTAANAAAAAAAAAALAAAPSWFPTRVGGLPANAAAVAAEFCSARRLQPLRILVMGPPMSGKTHLAHRLAYRYGLAYISVPLLLAAASDPAVAAAAGLSTNMDPALLRAAQAEMAQAQVTMSGGKEDKKAEKEVAAAAAAGGLAGWVGPGRVTARTLGALLAAAVSEPRCRARCRGFVLDGFPRSAGQAKAAFFTVDYADQAAAAQAAALEAAANAKPAKGAKAAAAAHAPSTPAPGSGGSDSFEVPPLMKLFPNPLTAPTHVLELAPPEAGHGDRLEDAASLKARLAAIEHATEEAFMRLHAEPSTLSDVGDKKGGPGAKPSTTKGGARAKDGTPPPIPTSWGHNNEPGFLRRINAYNNWRAEDAADLAARVAAAQETWEKAQAEKEAERQRAEAEANTLKAKRRRARAAAAAAAAEAEVHGALIEALEASPNGVIPAITFDDNGNGTQNGEGTASGAMPEGGEGPALPKHGGLPALCVDAGAEHTRLANPNTEEAPWLTLPVLPPPLPPSLSAAVAPPGSVAANVAAAAAAAAAATAAPSPWPLQLQPLERSVEGFLGDPRHFDGFPPQLPKPSDVAAEAEAAEAAAVAAAQEAARAGAEAAIAARVGGATAAVDKGMEDSYQLRLKGGRADAVRRYLLSRVMPVITAALTEVAVTEGTKPRVSEPSGGSAAAAMLGGGGGSQGSDDGLPLDPNAPPPPPTYNKEALMHVARALRAAAEAEEARFTDPYMDASYSIQLEKIDAKKQREAARAAAAVAKAEREAAARAQAAEAVEEASTL</sequence>
<dbReference type="OrthoDB" id="546759at2759"/>
<dbReference type="InterPro" id="IPR036291">
    <property type="entry name" value="NAD(P)-bd_dom_sf"/>
</dbReference>
<keyword evidence="4" id="KW-0547">Nucleotide-binding</keyword>
<reference evidence="8" key="1">
    <citation type="journal article" date="2020" name="bioRxiv">
        <title>Comparative genomics of Chlamydomonas.</title>
        <authorList>
            <person name="Craig R.J."/>
            <person name="Hasan A.R."/>
            <person name="Ness R.W."/>
            <person name="Keightley P.D."/>
        </authorList>
    </citation>
    <scope>NUCLEOTIDE SEQUENCE</scope>
    <source>
        <strain evidence="8">CCAP 11/70</strain>
    </source>
</reference>
<comment type="caution">
    <text evidence="8">The sequence shown here is derived from an EMBL/GenBank/DDBJ whole genome shotgun (WGS) entry which is preliminary data.</text>
</comment>
<gene>
    <name evidence="8" type="ORF">HYH03_017702</name>
</gene>